<dbReference type="Pfam" id="PF13673">
    <property type="entry name" value="Acetyltransf_10"/>
    <property type="match status" value="1"/>
</dbReference>
<comment type="caution">
    <text evidence="2">The sequence shown here is derived from an EMBL/GenBank/DDBJ whole genome shotgun (WGS) entry which is preliminary data.</text>
</comment>
<dbReference type="SUPFAM" id="SSF55729">
    <property type="entry name" value="Acyl-CoA N-acyltransferases (Nat)"/>
    <property type="match status" value="1"/>
</dbReference>
<dbReference type="InterPro" id="IPR050276">
    <property type="entry name" value="MshD_Acetyltransferase"/>
</dbReference>
<dbReference type="Proteomes" id="UP000184216">
    <property type="component" value="Unassembled WGS sequence"/>
</dbReference>
<dbReference type="CDD" id="cd04301">
    <property type="entry name" value="NAT_SF"/>
    <property type="match status" value="1"/>
</dbReference>
<name>A0AB36NVK6_9FLAO</name>
<reference evidence="2 5" key="1">
    <citation type="submission" date="2016-11" db="EMBL/GenBank/DDBJ databases">
        <title>Whole genomes of Flavobacteriaceae.</title>
        <authorList>
            <person name="Stine C."/>
            <person name="Li C."/>
            <person name="Tadesse D."/>
        </authorList>
    </citation>
    <scope>NUCLEOTIDE SEQUENCE [LARGE SCALE GENOMIC DNA]</scope>
    <source>
        <strain evidence="2 5">ATCC 19366</strain>
    </source>
</reference>
<protein>
    <submittedName>
        <fullName evidence="3">Predicted N-acetyltransferase YhbS</fullName>
    </submittedName>
</protein>
<accession>A0AB36NVK6</accession>
<dbReference type="PANTHER" id="PTHR43617">
    <property type="entry name" value="L-AMINO ACID N-ACETYLTRANSFERASE"/>
    <property type="match status" value="1"/>
</dbReference>
<evidence type="ECO:0000313" key="4">
    <source>
        <dbReference type="Proteomes" id="UP000184216"/>
    </source>
</evidence>
<proteinExistence type="predicted"/>
<feature type="domain" description="N-acetyltransferase" evidence="1">
    <location>
        <begin position="1"/>
        <end position="150"/>
    </location>
</feature>
<reference evidence="3 4" key="2">
    <citation type="submission" date="2016-11" db="EMBL/GenBank/DDBJ databases">
        <authorList>
            <person name="Varghese N."/>
            <person name="Submissions S."/>
        </authorList>
    </citation>
    <scope>NUCLEOTIDE SEQUENCE [LARGE SCALE GENOMIC DNA]</scope>
    <source>
        <strain evidence="3 4">DSM 6368</strain>
    </source>
</reference>
<sequence>MTIKKAIPNDHKILTEITKKSKAHWGYSDEQIEIWSQFLTVSKEYIETKSVYNLIVEGKIIGYYSFFHESENTIKLDNLFVLPDFIGKGFGKILMNDFLDRMKNSNAQKVILNSEPNAEDFYIKFGFVKVGEMETSIKDRYLPIMELKINRIGEIENA</sequence>
<evidence type="ECO:0000313" key="3">
    <source>
        <dbReference type="EMBL" id="SHN07564.1"/>
    </source>
</evidence>
<dbReference type="GO" id="GO:0016747">
    <property type="term" value="F:acyltransferase activity, transferring groups other than amino-acyl groups"/>
    <property type="evidence" value="ECO:0007669"/>
    <property type="project" value="InterPro"/>
</dbReference>
<gene>
    <name evidence="2" type="ORF">B0A72_21755</name>
    <name evidence="3" type="ORF">SAMN05444387_3979</name>
</gene>
<dbReference type="EMBL" id="FRBX01000006">
    <property type="protein sequence ID" value="SHN07564.1"/>
    <property type="molecule type" value="Genomic_DNA"/>
</dbReference>
<dbReference type="Gene3D" id="3.40.630.30">
    <property type="match status" value="1"/>
</dbReference>
<evidence type="ECO:0000313" key="2">
    <source>
        <dbReference type="EMBL" id="OXA99474.1"/>
    </source>
</evidence>
<dbReference type="AlphaFoldDB" id="A0AB36NVK6"/>
<dbReference type="Proteomes" id="UP000198431">
    <property type="component" value="Unassembled WGS sequence"/>
</dbReference>
<keyword evidence="4" id="KW-1185">Reference proteome</keyword>
<dbReference type="EMBL" id="MUHB01000027">
    <property type="protein sequence ID" value="OXA99474.1"/>
    <property type="molecule type" value="Genomic_DNA"/>
</dbReference>
<dbReference type="InterPro" id="IPR016181">
    <property type="entry name" value="Acyl_CoA_acyltransferase"/>
</dbReference>
<dbReference type="RefSeq" id="WP_073397525.1">
    <property type="nucleotide sequence ID" value="NZ_FRBX01000006.1"/>
</dbReference>
<organism evidence="2 5">
    <name type="scientific">Flavobacterium pectinovorum</name>
    <dbReference type="NCBI Taxonomy" id="29533"/>
    <lineage>
        <taxon>Bacteria</taxon>
        <taxon>Pseudomonadati</taxon>
        <taxon>Bacteroidota</taxon>
        <taxon>Flavobacteriia</taxon>
        <taxon>Flavobacteriales</taxon>
        <taxon>Flavobacteriaceae</taxon>
        <taxon>Flavobacterium</taxon>
    </lineage>
</organism>
<evidence type="ECO:0000313" key="5">
    <source>
        <dbReference type="Proteomes" id="UP000198431"/>
    </source>
</evidence>
<dbReference type="InterPro" id="IPR000182">
    <property type="entry name" value="GNAT_dom"/>
</dbReference>
<dbReference type="PROSITE" id="PS51186">
    <property type="entry name" value="GNAT"/>
    <property type="match status" value="1"/>
</dbReference>
<evidence type="ECO:0000259" key="1">
    <source>
        <dbReference type="PROSITE" id="PS51186"/>
    </source>
</evidence>